<proteinExistence type="predicted"/>
<evidence type="ECO:0000256" key="1">
    <source>
        <dbReference type="SAM" id="MobiDB-lite"/>
    </source>
</evidence>
<reference evidence="3 4" key="1">
    <citation type="journal article" date="2013" name="Nat. Genet.">
        <title>The high-quality draft genome of peach (Prunus persica) identifies unique patterns of genetic diversity, domestication and genome evolution.</title>
        <authorList>
            <consortium name="International Peach Genome Initiative"/>
            <person name="Verde I."/>
            <person name="Abbott A.G."/>
            <person name="Scalabrin S."/>
            <person name="Jung S."/>
            <person name="Shu S."/>
            <person name="Marroni F."/>
            <person name="Zhebentyayeva T."/>
            <person name="Dettori M.T."/>
            <person name="Grimwood J."/>
            <person name="Cattonaro F."/>
            <person name="Zuccolo A."/>
            <person name="Rossini L."/>
            <person name="Jenkins J."/>
            <person name="Vendramin E."/>
            <person name="Meisel L.A."/>
            <person name="Decroocq V."/>
            <person name="Sosinski B."/>
            <person name="Prochnik S."/>
            <person name="Mitros T."/>
            <person name="Policriti A."/>
            <person name="Cipriani G."/>
            <person name="Dondini L."/>
            <person name="Ficklin S."/>
            <person name="Goodstein D.M."/>
            <person name="Xuan P."/>
            <person name="Del Fabbro C."/>
            <person name="Aramini V."/>
            <person name="Copetti D."/>
            <person name="Gonzalez S."/>
            <person name="Horner D.S."/>
            <person name="Falchi R."/>
            <person name="Lucas S."/>
            <person name="Mica E."/>
            <person name="Maldonado J."/>
            <person name="Lazzari B."/>
            <person name="Bielenberg D."/>
            <person name="Pirona R."/>
            <person name="Miculan M."/>
            <person name="Barakat A."/>
            <person name="Testolin R."/>
            <person name="Stella A."/>
            <person name="Tartarini S."/>
            <person name="Tonutti P."/>
            <person name="Arus P."/>
            <person name="Orellana A."/>
            <person name="Wells C."/>
            <person name="Main D."/>
            <person name="Vizzotto G."/>
            <person name="Silva H."/>
            <person name="Salamini F."/>
            <person name="Schmutz J."/>
            <person name="Morgante M."/>
            <person name="Rokhsar D.S."/>
        </authorList>
    </citation>
    <scope>NUCLEOTIDE SEQUENCE [LARGE SCALE GENOMIC DNA]</scope>
    <source>
        <strain evidence="4">cv. Nemared</strain>
    </source>
</reference>
<feature type="chain" id="PRO_5012761375" evidence="2">
    <location>
        <begin position="26"/>
        <end position="85"/>
    </location>
</feature>
<dbReference type="Proteomes" id="UP000006882">
    <property type="component" value="Chromosome G1"/>
</dbReference>
<keyword evidence="4" id="KW-1185">Reference proteome</keyword>
<evidence type="ECO:0000313" key="4">
    <source>
        <dbReference type="Proteomes" id="UP000006882"/>
    </source>
</evidence>
<accession>A0A251RG21</accession>
<organism evidence="3 4">
    <name type="scientific">Prunus persica</name>
    <name type="common">Peach</name>
    <name type="synonym">Amygdalus persica</name>
    <dbReference type="NCBI Taxonomy" id="3760"/>
    <lineage>
        <taxon>Eukaryota</taxon>
        <taxon>Viridiplantae</taxon>
        <taxon>Streptophyta</taxon>
        <taxon>Embryophyta</taxon>
        <taxon>Tracheophyta</taxon>
        <taxon>Spermatophyta</taxon>
        <taxon>Magnoliopsida</taxon>
        <taxon>eudicotyledons</taxon>
        <taxon>Gunneridae</taxon>
        <taxon>Pentapetalae</taxon>
        <taxon>rosids</taxon>
        <taxon>fabids</taxon>
        <taxon>Rosales</taxon>
        <taxon>Rosaceae</taxon>
        <taxon>Amygdaloideae</taxon>
        <taxon>Amygdaleae</taxon>
        <taxon>Prunus</taxon>
    </lineage>
</organism>
<dbReference type="AlphaFoldDB" id="A0A251RG21"/>
<evidence type="ECO:0000313" key="3">
    <source>
        <dbReference type="EMBL" id="ONI34906.1"/>
    </source>
</evidence>
<feature type="region of interest" description="Disordered" evidence="1">
    <location>
        <begin position="29"/>
        <end position="50"/>
    </location>
</feature>
<gene>
    <name evidence="3" type="ORF">PRUPE_1G505000</name>
</gene>
<sequence length="85" mass="9142">MITTRRSNWVVALMLVLTITYPSLTLTLSTSSSKDTPQKHTPMANQHPQGCGPSGWTFRCGCGSSPTGHWNWGVGDPGGATFSFE</sequence>
<dbReference type="Gramene" id="ONI34906">
    <property type="protein sequence ID" value="ONI34906"/>
    <property type="gene ID" value="PRUPE_1G505000"/>
</dbReference>
<dbReference type="EMBL" id="CM007651">
    <property type="protein sequence ID" value="ONI34906.1"/>
    <property type="molecule type" value="Genomic_DNA"/>
</dbReference>
<keyword evidence="2" id="KW-0732">Signal</keyword>
<name>A0A251RG21_PRUPE</name>
<protein>
    <submittedName>
        <fullName evidence="3">Uncharacterized protein</fullName>
    </submittedName>
</protein>
<feature type="signal peptide" evidence="2">
    <location>
        <begin position="1"/>
        <end position="25"/>
    </location>
</feature>
<evidence type="ECO:0000256" key="2">
    <source>
        <dbReference type="SAM" id="SignalP"/>
    </source>
</evidence>